<dbReference type="InterPro" id="IPR046348">
    <property type="entry name" value="SIS_dom_sf"/>
</dbReference>
<accession>A0A8J7HPB1</accession>
<dbReference type="InterPro" id="IPR017552">
    <property type="entry name" value="PHI/rmpB"/>
</dbReference>
<comment type="similarity">
    <text evidence="1">Belongs to the SIS family. PHI subfamily.</text>
</comment>
<dbReference type="Proteomes" id="UP000632766">
    <property type="component" value="Unassembled WGS sequence"/>
</dbReference>
<sequence length="198" mass="21581">MANIAQTVTITDIKVGLDKAIQLVLNENRGVLEKISYLAIAELGQAIMNAQRIFVAGEGRSGLVIRMFAMRLMHLGRQVYVVGETITPAIQQGDLLIDFSGSGSTEHVLEIAHKAKEFGAYIASVTTQADSPLAKIADFLIIIEAAAKQDHSHQQSQQFSGSLFEQSSLLLFDALFHVLSENSSKSSENLWSLHANLE</sequence>
<evidence type="ECO:0000313" key="4">
    <source>
        <dbReference type="Proteomes" id="UP000632766"/>
    </source>
</evidence>
<dbReference type="AlphaFoldDB" id="A0A8J7HPB1"/>
<evidence type="ECO:0000256" key="1">
    <source>
        <dbReference type="ARBA" id="ARBA00009235"/>
    </source>
</evidence>
<comment type="caution">
    <text evidence="3">The sequence shown here is derived from an EMBL/GenBank/DDBJ whole genome shotgun (WGS) entry which is preliminary data.</text>
</comment>
<dbReference type="InterPro" id="IPR001347">
    <property type="entry name" value="SIS_dom"/>
</dbReference>
<dbReference type="NCBIfam" id="TIGR03127">
    <property type="entry name" value="RuMP_HxlB"/>
    <property type="match status" value="1"/>
</dbReference>
<dbReference type="PANTHER" id="PTHR43443">
    <property type="entry name" value="3-HEXULOSE-6-PHOSPHATE ISOMERASE"/>
    <property type="match status" value="1"/>
</dbReference>
<organism evidence="3 4">
    <name type="scientific">Amazonocrinis nigriterrae CENA67</name>
    <dbReference type="NCBI Taxonomy" id="2794033"/>
    <lineage>
        <taxon>Bacteria</taxon>
        <taxon>Bacillati</taxon>
        <taxon>Cyanobacteriota</taxon>
        <taxon>Cyanophyceae</taxon>
        <taxon>Nostocales</taxon>
        <taxon>Nostocaceae</taxon>
        <taxon>Amazonocrinis</taxon>
        <taxon>Amazonocrinis nigriterrae</taxon>
    </lineage>
</organism>
<keyword evidence="4" id="KW-1185">Reference proteome</keyword>
<dbReference type="PANTHER" id="PTHR43443:SF1">
    <property type="entry name" value="3-HEXULOSE-6-PHOSPHATE ISOMERASE"/>
    <property type="match status" value="1"/>
</dbReference>
<dbReference type="SUPFAM" id="SSF53697">
    <property type="entry name" value="SIS domain"/>
    <property type="match status" value="1"/>
</dbReference>
<dbReference type="PROSITE" id="PS51464">
    <property type="entry name" value="SIS"/>
    <property type="match status" value="1"/>
</dbReference>
<dbReference type="CDD" id="cd05005">
    <property type="entry name" value="SIS_PHI"/>
    <property type="match status" value="1"/>
</dbReference>
<dbReference type="GO" id="GO:1901135">
    <property type="term" value="P:carbohydrate derivative metabolic process"/>
    <property type="evidence" value="ECO:0007669"/>
    <property type="project" value="InterPro"/>
</dbReference>
<reference evidence="3 4" key="1">
    <citation type="journal article" date="2021" name="Int. J. Syst. Evol. Microbiol.">
        <title>Amazonocrinis nigriterrae gen. nov., sp. nov., Atlanticothrix silvestris gen. nov., sp. nov. and Dendronalium phyllosphericum gen. nov., sp. nov., nostocacean cyanobacteria from Brazilian environments.</title>
        <authorList>
            <person name="Alvarenga D.O."/>
            <person name="Andreote A.P.D."/>
            <person name="Branco L.H.Z."/>
            <person name="Delbaje E."/>
            <person name="Cruz R.B."/>
            <person name="Varani A.M."/>
            <person name="Fiore M.F."/>
        </authorList>
    </citation>
    <scope>NUCLEOTIDE SEQUENCE [LARGE SCALE GENOMIC DNA]</scope>
    <source>
        <strain evidence="3 4">CENA67</strain>
    </source>
</reference>
<dbReference type="GO" id="GO:0016853">
    <property type="term" value="F:isomerase activity"/>
    <property type="evidence" value="ECO:0007669"/>
    <property type="project" value="InterPro"/>
</dbReference>
<dbReference type="RefSeq" id="WP_198124963.1">
    <property type="nucleotide sequence ID" value="NZ_JAECZC010000019.1"/>
</dbReference>
<name>A0A8J7HPB1_9NOST</name>
<gene>
    <name evidence="3" type="primary">hxlB</name>
    <name evidence="3" type="ORF">I8748_12895</name>
</gene>
<proteinExistence type="inferred from homology"/>
<evidence type="ECO:0000313" key="3">
    <source>
        <dbReference type="EMBL" id="MBH8563067.1"/>
    </source>
</evidence>
<protein>
    <submittedName>
        <fullName evidence="3">6-phospho-3-hexuloisomerase</fullName>
    </submittedName>
</protein>
<dbReference type="EMBL" id="JAECZC010000019">
    <property type="protein sequence ID" value="MBH8563067.1"/>
    <property type="molecule type" value="Genomic_DNA"/>
</dbReference>
<evidence type="ECO:0000259" key="2">
    <source>
        <dbReference type="PROSITE" id="PS51464"/>
    </source>
</evidence>
<dbReference type="Gene3D" id="3.40.50.10490">
    <property type="entry name" value="Glucose-6-phosphate isomerase like protein, domain 1"/>
    <property type="match status" value="1"/>
</dbReference>
<dbReference type="Pfam" id="PF01380">
    <property type="entry name" value="SIS"/>
    <property type="match status" value="1"/>
</dbReference>
<feature type="domain" description="SIS" evidence="2">
    <location>
        <begin position="43"/>
        <end position="185"/>
    </location>
</feature>
<dbReference type="GO" id="GO:0097367">
    <property type="term" value="F:carbohydrate derivative binding"/>
    <property type="evidence" value="ECO:0007669"/>
    <property type="project" value="InterPro"/>
</dbReference>